<dbReference type="InterPro" id="IPR011006">
    <property type="entry name" value="CheY-like_superfamily"/>
</dbReference>
<feature type="modified residue" description="Phosphohistidine" evidence="5">
    <location>
        <position position="907"/>
    </location>
</feature>
<dbReference type="OrthoDB" id="6187449at2"/>
<feature type="domain" description="HPt" evidence="12">
    <location>
        <begin position="868"/>
        <end position="961"/>
    </location>
</feature>
<dbReference type="InterPro" id="IPR005467">
    <property type="entry name" value="His_kinase_dom"/>
</dbReference>
<dbReference type="Pfam" id="PF01627">
    <property type="entry name" value="Hpt"/>
    <property type="match status" value="1"/>
</dbReference>
<dbReference type="Gene3D" id="1.20.120.160">
    <property type="entry name" value="HPT domain"/>
    <property type="match status" value="1"/>
</dbReference>
<comment type="catalytic activity">
    <reaction evidence="1">
        <text>ATP + protein L-histidine = ADP + protein N-phospho-L-histidine.</text>
        <dbReference type="EC" id="2.7.13.3"/>
    </reaction>
</comment>
<feature type="transmembrane region" description="Helical" evidence="8">
    <location>
        <begin position="354"/>
        <end position="373"/>
    </location>
</feature>
<dbReference type="CDD" id="cd00082">
    <property type="entry name" value="HisKA"/>
    <property type="match status" value="1"/>
</dbReference>
<dbReference type="RefSeq" id="WP_142929476.1">
    <property type="nucleotide sequence ID" value="NZ_ML660107.1"/>
</dbReference>
<keyword evidence="9" id="KW-0732">Signal</keyword>
<keyword evidence="3 6" id="KW-0597">Phosphoprotein</keyword>
<comment type="caution">
    <text evidence="13">The sequence shown here is derived from an EMBL/GenBank/DDBJ whole genome shotgun (WGS) entry which is preliminary data.</text>
</comment>
<keyword evidence="14" id="KW-1185">Reference proteome</keyword>
<dbReference type="InterPro" id="IPR001789">
    <property type="entry name" value="Sig_transdc_resp-reg_receiver"/>
</dbReference>
<evidence type="ECO:0000256" key="4">
    <source>
        <dbReference type="ARBA" id="ARBA00023012"/>
    </source>
</evidence>
<feature type="modified residue" description="4-aspartylphosphate" evidence="6">
    <location>
        <position position="766"/>
    </location>
</feature>
<dbReference type="CDD" id="cd00088">
    <property type="entry name" value="HPT"/>
    <property type="match status" value="1"/>
</dbReference>
<feature type="coiled-coil region" evidence="7">
    <location>
        <begin position="406"/>
        <end position="447"/>
    </location>
</feature>
<accession>A0A545ST74</accession>
<dbReference type="EC" id="2.7.13.3" evidence="2"/>
<dbReference type="Gene3D" id="3.30.565.10">
    <property type="entry name" value="Histidine kinase-like ATPase, C-terminal domain"/>
    <property type="match status" value="1"/>
</dbReference>
<dbReference type="InterPro" id="IPR008979">
    <property type="entry name" value="Galactose-bd-like_sf"/>
</dbReference>
<feature type="transmembrane region" description="Helical" evidence="8">
    <location>
        <begin position="326"/>
        <end position="342"/>
    </location>
</feature>
<dbReference type="SMART" id="SM00387">
    <property type="entry name" value="HATPase_c"/>
    <property type="match status" value="1"/>
</dbReference>
<dbReference type="Gene3D" id="2.60.120.260">
    <property type="entry name" value="Galactose-binding domain-like"/>
    <property type="match status" value="1"/>
</dbReference>
<dbReference type="PROSITE" id="PS50894">
    <property type="entry name" value="HPT"/>
    <property type="match status" value="1"/>
</dbReference>
<keyword evidence="4" id="KW-0902">Two-component regulatory system</keyword>
<dbReference type="PROSITE" id="PS50110">
    <property type="entry name" value="RESPONSE_REGULATORY"/>
    <property type="match status" value="1"/>
</dbReference>
<dbReference type="InterPro" id="IPR036890">
    <property type="entry name" value="HATPase_C_sf"/>
</dbReference>
<dbReference type="GO" id="GO:0005524">
    <property type="term" value="F:ATP binding"/>
    <property type="evidence" value="ECO:0007669"/>
    <property type="project" value="UniProtKB-KW"/>
</dbReference>
<sequence>MANWRYMAIIFLLSVAAAPVSGTAIEAASGKLDLSHWSFTQHPKLALRGEWAFYWQDFIAPAPTQHKTQHQEQQHIYVPGTWNHYVWEGKELPGNGYASYRLVVELPAEREQLALYVKSLYRAADIWVNGERLLRVGRPAREPAGEIPREAFYVVALPDAANRLDIVVHISSFHHIDGGLNRAFELGTYDTIVRHERNRQLLAHAVFGAALVLACIFLTISLTFNRSADRVYAYGAGLSFSYSLRVMGTEKIWFIFNPAIHADWALRFEYYGMILTQVFYVYVIRGLYPTCTSAPVCRLLAALGAASVAFITVTPAAVFAYVRNPWAMSFFLVIGYACWVTLKANKRRLPGALPMAIIAFASLPIMANDVLAFFNVYQGVLYNELAYFLVMSGIVAVLMGRLSGSANEADRLAAALRKANVRLRQRVDARTRELADKVDELDQLNRQAQLDREVAVAANRKKTEFLGIMSHEVRTPLSAIQGGLQLLEQEPLSDNGRLLLDNAIASGASLLEIVNNTLDIARIETSDHHLRGRDFCLYDWIDQLAGLARIPIEAKGLAFITEFSGRLCVEKDTLVHGDSHSLRQILINLLNNATKFTQHGSITLRITQTETTQGTATLLFEVVDSGIGISSVQQDRIFERFFQSDTSFTREHSGTGLGLSISQRLAEAMGGEIKVDSQPGQGSRFYLTIELPIVVKPHALPETELPATPAAVAEQLHILIAEDDKANRDILRILLERAGHSVTETATGCEAVAVCRHQRFDLILLDIRLPGIDGVAACRAIRSLNDHHVNTPIVAVTANINKTDIQAYLSSGLDGVLPKPVSASALGALLRNNRPGGEGPAPRQLEFATTGAEILDEQNLATLLQAIGPESLAEQLLNLQQSLEQLVDALTAACRAHDLRQTREIAHKLKGNAAYQGKNALALLCDQVEHYPDTATAAEWHQLIEQIRQASTLAQDHLSRWMTTHLSSTYAEPQPP</sequence>
<organism evidence="13 14">
    <name type="scientific">Exilibacterium tricleocarpae</name>
    <dbReference type="NCBI Taxonomy" id="2591008"/>
    <lineage>
        <taxon>Bacteria</taxon>
        <taxon>Pseudomonadati</taxon>
        <taxon>Pseudomonadota</taxon>
        <taxon>Gammaproteobacteria</taxon>
        <taxon>Cellvibrionales</taxon>
        <taxon>Cellvibrionaceae</taxon>
        <taxon>Exilibacterium</taxon>
    </lineage>
</organism>
<evidence type="ECO:0000256" key="7">
    <source>
        <dbReference type="SAM" id="Coils"/>
    </source>
</evidence>
<evidence type="ECO:0000256" key="9">
    <source>
        <dbReference type="SAM" id="SignalP"/>
    </source>
</evidence>
<keyword evidence="8" id="KW-0812">Transmembrane</keyword>
<evidence type="ECO:0000313" key="13">
    <source>
        <dbReference type="EMBL" id="TQV68135.1"/>
    </source>
</evidence>
<dbReference type="Pfam" id="PF00512">
    <property type="entry name" value="HisKA"/>
    <property type="match status" value="1"/>
</dbReference>
<dbReference type="InterPro" id="IPR036641">
    <property type="entry name" value="HPT_dom_sf"/>
</dbReference>
<feature type="domain" description="Response regulatory" evidence="11">
    <location>
        <begin position="717"/>
        <end position="834"/>
    </location>
</feature>
<feature type="chain" id="PRO_5021949395" description="histidine kinase" evidence="9">
    <location>
        <begin position="18"/>
        <end position="976"/>
    </location>
</feature>
<dbReference type="PANTHER" id="PTHR45339">
    <property type="entry name" value="HYBRID SIGNAL TRANSDUCTION HISTIDINE KINASE J"/>
    <property type="match status" value="1"/>
</dbReference>
<dbReference type="SMART" id="SM00448">
    <property type="entry name" value="REC"/>
    <property type="match status" value="1"/>
</dbReference>
<dbReference type="PRINTS" id="PR00344">
    <property type="entry name" value="BCTRLSENSOR"/>
</dbReference>
<evidence type="ECO:0000256" key="3">
    <source>
        <dbReference type="ARBA" id="ARBA00022553"/>
    </source>
</evidence>
<dbReference type="PANTHER" id="PTHR45339:SF3">
    <property type="entry name" value="HISTIDINE KINASE"/>
    <property type="match status" value="1"/>
</dbReference>
<dbReference type="InterPro" id="IPR008207">
    <property type="entry name" value="Sig_transdc_His_kin_Hpt_dom"/>
</dbReference>
<feature type="transmembrane region" description="Helical" evidence="8">
    <location>
        <begin position="201"/>
        <end position="224"/>
    </location>
</feature>
<keyword evidence="8" id="KW-0472">Membrane</keyword>
<name>A0A545ST74_9GAMM</name>
<dbReference type="CDD" id="cd16922">
    <property type="entry name" value="HATPase_EvgS-ArcB-TorS-like"/>
    <property type="match status" value="1"/>
</dbReference>
<dbReference type="Pfam" id="PF02518">
    <property type="entry name" value="HATPase_c"/>
    <property type="match status" value="1"/>
</dbReference>
<dbReference type="PROSITE" id="PS50109">
    <property type="entry name" value="HIS_KIN"/>
    <property type="match status" value="1"/>
</dbReference>
<dbReference type="InterPro" id="IPR003594">
    <property type="entry name" value="HATPase_dom"/>
</dbReference>
<protein>
    <recommendedName>
        <fullName evidence="2">histidine kinase</fullName>
        <ecNumber evidence="2">2.7.13.3</ecNumber>
    </recommendedName>
</protein>
<dbReference type="InterPro" id="IPR004358">
    <property type="entry name" value="Sig_transdc_His_kin-like_C"/>
</dbReference>
<dbReference type="SUPFAM" id="SSF55874">
    <property type="entry name" value="ATPase domain of HSP90 chaperone/DNA topoisomerase II/histidine kinase"/>
    <property type="match status" value="1"/>
</dbReference>
<evidence type="ECO:0000259" key="12">
    <source>
        <dbReference type="PROSITE" id="PS50894"/>
    </source>
</evidence>
<evidence type="ECO:0000256" key="6">
    <source>
        <dbReference type="PROSITE-ProRule" id="PRU00169"/>
    </source>
</evidence>
<evidence type="ECO:0000259" key="10">
    <source>
        <dbReference type="PROSITE" id="PS50109"/>
    </source>
</evidence>
<dbReference type="SUPFAM" id="SSF47226">
    <property type="entry name" value="Histidine-containing phosphotransfer domain, HPT domain"/>
    <property type="match status" value="1"/>
</dbReference>
<gene>
    <name evidence="13" type="ORF">FKG94_23890</name>
</gene>
<dbReference type="Gene3D" id="3.40.50.2300">
    <property type="match status" value="1"/>
</dbReference>
<dbReference type="SUPFAM" id="SSF52172">
    <property type="entry name" value="CheY-like"/>
    <property type="match status" value="1"/>
</dbReference>
<dbReference type="SUPFAM" id="SSF49785">
    <property type="entry name" value="Galactose-binding domain-like"/>
    <property type="match status" value="1"/>
</dbReference>
<evidence type="ECO:0000313" key="14">
    <source>
        <dbReference type="Proteomes" id="UP000319732"/>
    </source>
</evidence>
<evidence type="ECO:0000256" key="1">
    <source>
        <dbReference type="ARBA" id="ARBA00000085"/>
    </source>
</evidence>
<feature type="signal peptide" evidence="9">
    <location>
        <begin position="1"/>
        <end position="17"/>
    </location>
</feature>
<feature type="domain" description="Histidine kinase" evidence="10">
    <location>
        <begin position="468"/>
        <end position="693"/>
    </location>
</feature>
<dbReference type="GO" id="GO:0005886">
    <property type="term" value="C:plasma membrane"/>
    <property type="evidence" value="ECO:0007669"/>
    <property type="project" value="UniProtKB-SubCell"/>
</dbReference>
<dbReference type="CDD" id="cd17546">
    <property type="entry name" value="REC_hyHK_CKI1_RcsC-like"/>
    <property type="match status" value="1"/>
</dbReference>
<dbReference type="SMART" id="SM00388">
    <property type="entry name" value="HisKA"/>
    <property type="match status" value="1"/>
</dbReference>
<keyword evidence="7" id="KW-0175">Coiled coil</keyword>
<dbReference type="Gene3D" id="1.10.287.130">
    <property type="match status" value="1"/>
</dbReference>
<dbReference type="EMBL" id="VHSG01000029">
    <property type="protein sequence ID" value="TQV68135.1"/>
    <property type="molecule type" value="Genomic_DNA"/>
</dbReference>
<dbReference type="FunFam" id="3.30.565.10:FF:000010">
    <property type="entry name" value="Sensor histidine kinase RcsC"/>
    <property type="match status" value="1"/>
</dbReference>
<dbReference type="Proteomes" id="UP000319732">
    <property type="component" value="Unassembled WGS sequence"/>
</dbReference>
<reference evidence="13 14" key="1">
    <citation type="submission" date="2019-06" db="EMBL/GenBank/DDBJ databases">
        <title>Whole genome sequence for Cellvibrionaceae sp. R142.</title>
        <authorList>
            <person name="Wang G."/>
        </authorList>
    </citation>
    <scope>NUCLEOTIDE SEQUENCE [LARGE SCALE GENOMIC DNA]</scope>
    <source>
        <strain evidence="13 14">R142</strain>
    </source>
</reference>
<evidence type="ECO:0000256" key="2">
    <source>
        <dbReference type="ARBA" id="ARBA00012438"/>
    </source>
</evidence>
<keyword evidence="8" id="KW-1133">Transmembrane helix</keyword>
<evidence type="ECO:0000259" key="11">
    <source>
        <dbReference type="PROSITE" id="PS50110"/>
    </source>
</evidence>
<dbReference type="InterPro" id="IPR003661">
    <property type="entry name" value="HisK_dim/P_dom"/>
</dbReference>
<evidence type="ECO:0000256" key="5">
    <source>
        <dbReference type="PROSITE-ProRule" id="PRU00110"/>
    </source>
</evidence>
<dbReference type="AlphaFoldDB" id="A0A545ST74"/>
<proteinExistence type="predicted"/>
<feature type="transmembrane region" description="Helical" evidence="8">
    <location>
        <begin position="268"/>
        <end position="288"/>
    </location>
</feature>
<dbReference type="Pfam" id="PF00072">
    <property type="entry name" value="Response_reg"/>
    <property type="match status" value="1"/>
</dbReference>
<dbReference type="InterPro" id="IPR036097">
    <property type="entry name" value="HisK_dim/P_sf"/>
</dbReference>
<feature type="transmembrane region" description="Helical" evidence="8">
    <location>
        <begin position="300"/>
        <end position="320"/>
    </location>
</feature>
<evidence type="ECO:0000256" key="8">
    <source>
        <dbReference type="SAM" id="Phobius"/>
    </source>
</evidence>
<dbReference type="SUPFAM" id="SSF47384">
    <property type="entry name" value="Homodimeric domain of signal transducing histidine kinase"/>
    <property type="match status" value="1"/>
</dbReference>
<feature type="transmembrane region" description="Helical" evidence="8">
    <location>
        <begin position="231"/>
        <end position="248"/>
    </location>
</feature>
<dbReference type="GO" id="GO:0000155">
    <property type="term" value="F:phosphorelay sensor kinase activity"/>
    <property type="evidence" value="ECO:0007669"/>
    <property type="project" value="InterPro"/>
</dbReference>